<dbReference type="Proteomes" id="UP000242447">
    <property type="component" value="Plasmid unnamed1"/>
</dbReference>
<accession>A0A1W6P2U5</accession>
<dbReference type="EMBL" id="CP019938">
    <property type="protein sequence ID" value="ARO15806.1"/>
    <property type="molecule type" value="Genomic_DNA"/>
</dbReference>
<dbReference type="OrthoDB" id="9796020at2"/>
<keyword evidence="1" id="KW-0614">Plasmid</keyword>
<gene>
    <name evidence="1" type="ORF">BVG79_p1000004</name>
</gene>
<evidence type="ECO:0000313" key="2">
    <source>
        <dbReference type="Proteomes" id="UP000242447"/>
    </source>
</evidence>
<proteinExistence type="predicted"/>
<protein>
    <submittedName>
        <fullName evidence="1">Uncharacterized protein</fullName>
    </submittedName>
</protein>
<organism evidence="1 2">
    <name type="scientific">Ketogulonicigenium robustum</name>
    <dbReference type="NCBI Taxonomy" id="92947"/>
    <lineage>
        <taxon>Bacteria</taxon>
        <taxon>Pseudomonadati</taxon>
        <taxon>Pseudomonadota</taxon>
        <taxon>Alphaproteobacteria</taxon>
        <taxon>Rhodobacterales</taxon>
        <taxon>Roseobacteraceae</taxon>
        <taxon>Ketogulonicigenium</taxon>
    </lineage>
</organism>
<sequence length="76" mass="7821">MIDDPIRALHMNCTAANMSAAIINGPVVMVDRRQLPCVDAVSGLICADKGGVLGAWLNAARGLRALSCDIGGEITG</sequence>
<dbReference type="AlphaFoldDB" id="A0A1W6P2U5"/>
<geneLocation type="plasmid" evidence="1">
    <name>unnamed1</name>
</geneLocation>
<keyword evidence="2" id="KW-1185">Reference proteome</keyword>
<dbReference type="RefSeq" id="WP_157115747.1">
    <property type="nucleotide sequence ID" value="NZ_CP019938.1"/>
</dbReference>
<reference evidence="1 2" key="1">
    <citation type="submission" date="2017-02" db="EMBL/GenBank/DDBJ databases">
        <title>Ketogulonicigenium robustum SPU B003 Genome sequencing and assembly.</title>
        <authorList>
            <person name="Li Y."/>
            <person name="Liu L."/>
            <person name="Wang C."/>
            <person name="Zhang M."/>
            <person name="Zhang T."/>
            <person name="Zhang Y."/>
        </authorList>
    </citation>
    <scope>NUCLEOTIDE SEQUENCE [LARGE SCALE GENOMIC DNA]</scope>
    <source>
        <strain evidence="1 2">SPU_B003</strain>
        <plasmid evidence="1 2">unnamed1</plasmid>
    </source>
</reference>
<dbReference type="KEGG" id="kro:BVG79_p1000004"/>
<name>A0A1W6P2U5_9RHOB</name>
<evidence type="ECO:0000313" key="1">
    <source>
        <dbReference type="EMBL" id="ARO15806.1"/>
    </source>
</evidence>